<evidence type="ECO:0000259" key="7">
    <source>
        <dbReference type="Pfam" id="PF23262"/>
    </source>
</evidence>
<keyword evidence="9" id="KW-1185">Reference proteome</keyword>
<dbReference type="SUPFAM" id="SSF103473">
    <property type="entry name" value="MFS general substrate transporter"/>
    <property type="match status" value="2"/>
</dbReference>
<evidence type="ECO:0000256" key="5">
    <source>
        <dbReference type="SAM" id="Phobius"/>
    </source>
</evidence>
<feature type="transmembrane region" description="Helical" evidence="5">
    <location>
        <begin position="423"/>
        <end position="441"/>
    </location>
</feature>
<comment type="subcellular location">
    <subcellularLocation>
        <location evidence="1">Membrane</location>
        <topology evidence="1">Multi-pass membrane protein</topology>
    </subcellularLocation>
</comment>
<dbReference type="OrthoDB" id="410267at2759"/>
<feature type="transmembrane region" description="Helical" evidence="5">
    <location>
        <begin position="394"/>
        <end position="411"/>
    </location>
</feature>
<evidence type="ECO:0000256" key="1">
    <source>
        <dbReference type="ARBA" id="ARBA00004141"/>
    </source>
</evidence>
<comment type="caution">
    <text evidence="8">The sequence shown here is derived from an EMBL/GenBank/DDBJ whole genome shotgun (WGS) entry which is preliminary data.</text>
</comment>
<feature type="transmembrane region" description="Helical" evidence="5">
    <location>
        <begin position="523"/>
        <end position="546"/>
    </location>
</feature>
<dbReference type="Pfam" id="PF23262">
    <property type="entry name" value="NFD4_C"/>
    <property type="match status" value="1"/>
</dbReference>
<feature type="transmembrane region" description="Helical" evidence="5">
    <location>
        <begin position="255"/>
        <end position="278"/>
    </location>
</feature>
<dbReference type="Proteomes" id="UP000886520">
    <property type="component" value="Chromosome 13"/>
</dbReference>
<dbReference type="InterPro" id="IPR036259">
    <property type="entry name" value="MFS_trans_sf"/>
</dbReference>
<protein>
    <recommendedName>
        <fullName evidence="10">Nodulin-like domain-containing protein</fullName>
    </recommendedName>
</protein>
<accession>A0A9D4UPJ1</accession>
<dbReference type="PANTHER" id="PTHR21576">
    <property type="entry name" value="UNCHARACTERIZED NODULIN-LIKE PROTEIN"/>
    <property type="match status" value="1"/>
</dbReference>
<name>A0A9D4UPJ1_ADICA</name>
<proteinExistence type="predicted"/>
<evidence type="ECO:0000256" key="4">
    <source>
        <dbReference type="ARBA" id="ARBA00023136"/>
    </source>
</evidence>
<gene>
    <name evidence="8" type="ORF">GOP47_0013964</name>
</gene>
<dbReference type="InterPro" id="IPR010658">
    <property type="entry name" value="Nodulin-like"/>
</dbReference>
<feature type="transmembrane region" description="Helical" evidence="5">
    <location>
        <begin position="26"/>
        <end position="48"/>
    </location>
</feature>
<organism evidence="8 9">
    <name type="scientific">Adiantum capillus-veneris</name>
    <name type="common">Maidenhair fern</name>
    <dbReference type="NCBI Taxonomy" id="13818"/>
    <lineage>
        <taxon>Eukaryota</taxon>
        <taxon>Viridiplantae</taxon>
        <taxon>Streptophyta</taxon>
        <taxon>Embryophyta</taxon>
        <taxon>Tracheophyta</taxon>
        <taxon>Polypodiopsida</taxon>
        <taxon>Polypodiidae</taxon>
        <taxon>Polypodiales</taxon>
        <taxon>Pteridineae</taxon>
        <taxon>Pteridaceae</taxon>
        <taxon>Vittarioideae</taxon>
        <taxon>Adiantum</taxon>
    </lineage>
</organism>
<keyword evidence="2 5" id="KW-0812">Transmembrane</keyword>
<feature type="domain" description="NFD4 C-terminal" evidence="7">
    <location>
        <begin position="339"/>
        <end position="552"/>
    </location>
</feature>
<feature type="domain" description="Nodulin-like" evidence="6">
    <location>
        <begin position="25"/>
        <end position="270"/>
    </location>
</feature>
<feature type="transmembrane region" description="Helical" evidence="5">
    <location>
        <begin position="92"/>
        <end position="112"/>
    </location>
</feature>
<keyword evidence="4 5" id="KW-0472">Membrane</keyword>
<reference evidence="8" key="1">
    <citation type="submission" date="2021-01" db="EMBL/GenBank/DDBJ databases">
        <title>Adiantum capillus-veneris genome.</title>
        <authorList>
            <person name="Fang Y."/>
            <person name="Liao Q."/>
        </authorList>
    </citation>
    <scope>NUCLEOTIDE SEQUENCE</scope>
    <source>
        <strain evidence="8">H3</strain>
        <tissue evidence="8">Leaf</tissue>
    </source>
</reference>
<evidence type="ECO:0000259" key="6">
    <source>
        <dbReference type="Pfam" id="PF06813"/>
    </source>
</evidence>
<feature type="transmembrane region" description="Helical" evidence="5">
    <location>
        <begin position="118"/>
        <end position="137"/>
    </location>
</feature>
<keyword evidence="3 5" id="KW-1133">Transmembrane helix</keyword>
<evidence type="ECO:0000256" key="3">
    <source>
        <dbReference type="ARBA" id="ARBA00022989"/>
    </source>
</evidence>
<feature type="transmembrane region" description="Helical" evidence="5">
    <location>
        <begin position="480"/>
        <end position="503"/>
    </location>
</feature>
<feature type="transmembrane region" description="Helical" evidence="5">
    <location>
        <begin position="356"/>
        <end position="374"/>
    </location>
</feature>
<feature type="transmembrane region" description="Helical" evidence="5">
    <location>
        <begin position="447"/>
        <end position="468"/>
    </location>
</feature>
<dbReference type="Gene3D" id="1.20.1250.20">
    <property type="entry name" value="MFS general substrate transporter like domains"/>
    <property type="match status" value="1"/>
</dbReference>
<dbReference type="GO" id="GO:0016020">
    <property type="term" value="C:membrane"/>
    <property type="evidence" value="ECO:0007669"/>
    <property type="project" value="UniProtKB-SubCell"/>
</dbReference>
<dbReference type="AlphaFoldDB" id="A0A9D4UPJ1"/>
<dbReference type="InterPro" id="IPR056555">
    <property type="entry name" value="NFD4_C"/>
</dbReference>
<evidence type="ECO:0000313" key="8">
    <source>
        <dbReference type="EMBL" id="KAI5071713.1"/>
    </source>
</evidence>
<evidence type="ECO:0000313" key="9">
    <source>
        <dbReference type="Proteomes" id="UP000886520"/>
    </source>
</evidence>
<dbReference type="Pfam" id="PF06813">
    <property type="entry name" value="Nodulin-like"/>
    <property type="match status" value="1"/>
</dbReference>
<sequence>MAGSSTSLPSPPSSSSWLRRLWYSRWLVLVSASWVETCTGLNVMYATFSPAIKSSLSYNQNQISRLGVAKDFGNAAEIIAGCLSQVLSTRGLLFLGGFQFLIGYGLLWLIVVNTIPAPPFWTVFILIFIGANAQKYLDMAAVVSALPSFPDSRGSLLGVLKAFKGLSGAIFSHIYSTFFSPHRSAALLIVAIGPALVAFITSPIVRPVGRTHREDKRMENRMYATLYTICFLIAGYMVFLLFFQSNLPAGDLSSILMILGLLVLIASPLVPTLVLAIVEAREAGTILEGPLNEALIHSESGQPRILLGGLEDDSVEWQKEEKPPTLATTELPVTRGQAFQIGEEVTLSQALQTLEFWLLFFALYCGLGSGSTALDNLGQMAQAQGYENTQTFVSIFSISSYLGHLVGGHLSEVVTRSGIPRPTTLIIVEGIMLLAQFLFAMAWKGSLYFATICLGLSYGSFSSINPAISSELFGLKSFGPIFGLLTLSAPASSTILAGFVAGALYDREAEKQQSSECTGQVCFYLTCWIMVGVCAFGMLLSSALSWRVRDLYKRKAEAMRMEHSVETWS</sequence>
<feature type="transmembrane region" description="Helical" evidence="5">
    <location>
        <begin position="185"/>
        <end position="205"/>
    </location>
</feature>
<feature type="transmembrane region" description="Helical" evidence="5">
    <location>
        <begin position="226"/>
        <end position="243"/>
    </location>
</feature>
<evidence type="ECO:0008006" key="10">
    <source>
        <dbReference type="Google" id="ProtNLM"/>
    </source>
</evidence>
<dbReference type="PANTHER" id="PTHR21576:SF73">
    <property type="entry name" value="F1C9.29 PROTEIN-RELATED"/>
    <property type="match status" value="1"/>
</dbReference>
<dbReference type="EMBL" id="JABFUD020000013">
    <property type="protein sequence ID" value="KAI5071713.1"/>
    <property type="molecule type" value="Genomic_DNA"/>
</dbReference>
<evidence type="ECO:0000256" key="2">
    <source>
        <dbReference type="ARBA" id="ARBA00022692"/>
    </source>
</evidence>